<dbReference type="Proteomes" id="UP000236291">
    <property type="component" value="Unassembled WGS sequence"/>
</dbReference>
<feature type="non-terminal residue" evidence="1">
    <location>
        <position position="42"/>
    </location>
</feature>
<evidence type="ECO:0000313" key="2">
    <source>
        <dbReference type="Proteomes" id="UP000236291"/>
    </source>
</evidence>
<accession>A0A2K3KPK5</accession>
<comment type="caution">
    <text evidence="1">The sequence shown here is derived from an EMBL/GenBank/DDBJ whole genome shotgun (WGS) entry which is preliminary data.</text>
</comment>
<dbReference type="EMBL" id="ASHM01223254">
    <property type="protein sequence ID" value="PNX68173.1"/>
    <property type="molecule type" value="Genomic_DNA"/>
</dbReference>
<protein>
    <submittedName>
        <fullName evidence="1">Uncharacterized protein</fullName>
    </submittedName>
</protein>
<organism evidence="1 2">
    <name type="scientific">Trifolium pratense</name>
    <name type="common">Red clover</name>
    <dbReference type="NCBI Taxonomy" id="57577"/>
    <lineage>
        <taxon>Eukaryota</taxon>
        <taxon>Viridiplantae</taxon>
        <taxon>Streptophyta</taxon>
        <taxon>Embryophyta</taxon>
        <taxon>Tracheophyta</taxon>
        <taxon>Spermatophyta</taxon>
        <taxon>Magnoliopsida</taxon>
        <taxon>eudicotyledons</taxon>
        <taxon>Gunneridae</taxon>
        <taxon>Pentapetalae</taxon>
        <taxon>rosids</taxon>
        <taxon>fabids</taxon>
        <taxon>Fabales</taxon>
        <taxon>Fabaceae</taxon>
        <taxon>Papilionoideae</taxon>
        <taxon>50 kb inversion clade</taxon>
        <taxon>NPAAA clade</taxon>
        <taxon>Hologalegina</taxon>
        <taxon>IRL clade</taxon>
        <taxon>Trifolieae</taxon>
        <taxon>Trifolium</taxon>
    </lineage>
</organism>
<evidence type="ECO:0000313" key="1">
    <source>
        <dbReference type="EMBL" id="PNX68173.1"/>
    </source>
</evidence>
<reference evidence="1 2" key="1">
    <citation type="journal article" date="2014" name="Am. J. Bot.">
        <title>Genome assembly and annotation for red clover (Trifolium pratense; Fabaceae).</title>
        <authorList>
            <person name="Istvanek J."/>
            <person name="Jaros M."/>
            <person name="Krenek A."/>
            <person name="Repkova J."/>
        </authorList>
    </citation>
    <scope>NUCLEOTIDE SEQUENCE [LARGE SCALE GENOMIC DNA]</scope>
    <source>
        <strain evidence="2">cv. Tatra</strain>
        <tissue evidence="1">Young leaves</tissue>
    </source>
</reference>
<reference evidence="1 2" key="2">
    <citation type="journal article" date="2017" name="Front. Plant Sci.">
        <title>Gene Classification and Mining of Molecular Markers Useful in Red Clover (Trifolium pratense) Breeding.</title>
        <authorList>
            <person name="Istvanek J."/>
            <person name="Dluhosova J."/>
            <person name="Dluhos P."/>
            <person name="Patkova L."/>
            <person name="Nedelnik J."/>
            <person name="Repkova J."/>
        </authorList>
    </citation>
    <scope>NUCLEOTIDE SEQUENCE [LARGE SCALE GENOMIC DNA]</scope>
    <source>
        <strain evidence="2">cv. Tatra</strain>
        <tissue evidence="1">Young leaves</tissue>
    </source>
</reference>
<proteinExistence type="predicted"/>
<dbReference type="AlphaFoldDB" id="A0A2K3KPK5"/>
<name>A0A2K3KPK5_TRIPR</name>
<gene>
    <name evidence="1" type="ORF">L195_g063861</name>
</gene>
<sequence length="42" mass="4818">MHQHRYIAEILVRFGMESCNKVNNPIVSGCKLVKDESERVAD</sequence>